<keyword evidence="2" id="KW-1185">Reference proteome</keyword>
<dbReference type="VEuPathDB" id="AmoebaDB:NF0132000"/>
<evidence type="ECO:0000313" key="2">
    <source>
        <dbReference type="Proteomes" id="UP000444721"/>
    </source>
</evidence>
<dbReference type="GeneID" id="68120315"/>
<protein>
    <recommendedName>
        <fullName evidence="3">Endonuclease/exonuclease/phosphatase domain-containing protein</fullName>
    </recommendedName>
</protein>
<dbReference type="InterPro" id="IPR036691">
    <property type="entry name" value="Endo/exonu/phosph_ase_sf"/>
</dbReference>
<comment type="caution">
    <text evidence="1">The sequence shown here is derived from an EMBL/GenBank/DDBJ whole genome shotgun (WGS) entry which is preliminary data.</text>
</comment>
<evidence type="ECO:0000313" key="1">
    <source>
        <dbReference type="EMBL" id="KAF0980617.1"/>
    </source>
</evidence>
<dbReference type="AlphaFoldDB" id="A0A6A5BTU0"/>
<dbReference type="VEuPathDB" id="AmoebaDB:FDP41_013100"/>
<gene>
    <name evidence="1" type="ORF">FDP41_013100</name>
</gene>
<dbReference type="VEuPathDB" id="AmoebaDB:NfTy_077770"/>
<name>A0A6A5BTU0_NAEFO</name>
<dbReference type="VEuPathDB" id="AmoebaDB:NfTy_035410"/>
<accession>A0A6A5BTU0</accession>
<dbReference type="Gene3D" id="3.60.10.10">
    <property type="entry name" value="Endonuclease/exonuclease/phosphatase"/>
    <property type="match status" value="1"/>
</dbReference>
<dbReference type="EMBL" id="VFQX01000017">
    <property type="protein sequence ID" value="KAF0980617.1"/>
    <property type="molecule type" value="Genomic_DNA"/>
</dbReference>
<reference evidence="1 2" key="1">
    <citation type="journal article" date="2019" name="Sci. Rep.">
        <title>Nanopore sequencing improves the draft genome of the human pathogenic amoeba Naegleria fowleri.</title>
        <authorList>
            <person name="Liechti N."/>
            <person name="Schurch N."/>
            <person name="Bruggmann R."/>
            <person name="Wittwer M."/>
        </authorList>
    </citation>
    <scope>NUCLEOTIDE SEQUENCE [LARGE SCALE GENOMIC DNA]</scope>
    <source>
        <strain evidence="1 2">ATCC 30894</strain>
    </source>
</reference>
<dbReference type="SUPFAM" id="SSF56219">
    <property type="entry name" value="DNase I-like"/>
    <property type="match status" value="1"/>
</dbReference>
<dbReference type="VEuPathDB" id="AmoebaDB:NF0131780"/>
<dbReference type="Proteomes" id="UP000444721">
    <property type="component" value="Unassembled WGS sequence"/>
</dbReference>
<dbReference type="RefSeq" id="XP_044565330.1">
    <property type="nucleotide sequence ID" value="XM_044703694.1"/>
</dbReference>
<evidence type="ECO:0008006" key="3">
    <source>
        <dbReference type="Google" id="ProtNLM"/>
    </source>
</evidence>
<organism evidence="1 2">
    <name type="scientific">Naegleria fowleri</name>
    <name type="common">Brain eating amoeba</name>
    <dbReference type="NCBI Taxonomy" id="5763"/>
    <lineage>
        <taxon>Eukaryota</taxon>
        <taxon>Discoba</taxon>
        <taxon>Heterolobosea</taxon>
        <taxon>Tetramitia</taxon>
        <taxon>Eutetramitia</taxon>
        <taxon>Vahlkampfiidae</taxon>
        <taxon>Naegleria</taxon>
    </lineage>
</organism>
<sequence length="354" mass="39841">MLSQPEISNITTTSGVSVFNTSAMTDDHSTKLKRHHKLFRVVVFTTNSVEEVLATVAMNADTLYDSRVVNELDCIILFFKSRKLANQAISAGAKSKLTMIPQTVKTSFRYKVDKDLDKTNMHSIISTLGSSINNINFSKMEDQEFWAIGTNIELPANHLKKFKLSKMRTDISRFRIAFNGKEKDLPKLKGAISSQWKVKNESIELAKKMAVVGIKKDQITNNITKFVQVGVACIFNWYGPANKNKLEFMNKALNIINISAQTAVFHGERIVILGDLNANTKTFSKVSYAAHERLLIDQCDKLKLFDVVPISNTPSFAQRNKYSHGFSRQDHIITSHNDYSGVEDVPTAYSHKLL</sequence>
<proteinExistence type="predicted"/>